<evidence type="ECO:0000313" key="6">
    <source>
        <dbReference type="Proteomes" id="UP000237797"/>
    </source>
</evidence>
<feature type="domain" description="Glycoside hydrolase 35 catalytic" evidence="3">
    <location>
        <begin position="11"/>
        <end position="199"/>
    </location>
</feature>
<comment type="similarity">
    <text evidence="1 2">Belongs to the glycosyl hydrolase 35 family.</text>
</comment>
<gene>
    <name evidence="5" type="ORF">CLV97_10919</name>
</gene>
<organism evidence="5 6">
    <name type="scientific">Planifilum fimeticola</name>
    <dbReference type="NCBI Taxonomy" id="201975"/>
    <lineage>
        <taxon>Bacteria</taxon>
        <taxon>Bacillati</taxon>
        <taxon>Bacillota</taxon>
        <taxon>Bacilli</taxon>
        <taxon>Bacillales</taxon>
        <taxon>Thermoactinomycetaceae</taxon>
        <taxon>Planifilum</taxon>
    </lineage>
</organism>
<dbReference type="Gene3D" id="3.20.20.80">
    <property type="entry name" value="Glycosidases"/>
    <property type="match status" value="1"/>
</dbReference>
<feature type="domain" description="GLMA-like second" evidence="4">
    <location>
        <begin position="464"/>
        <end position="593"/>
    </location>
</feature>
<comment type="caution">
    <text evidence="5">The sequence shown here is derived from an EMBL/GenBank/DDBJ whole genome shotgun (WGS) entry which is preliminary data.</text>
</comment>
<proteinExistence type="inferred from homology"/>
<dbReference type="PANTHER" id="PTHR23421">
    <property type="entry name" value="BETA-GALACTOSIDASE RELATED"/>
    <property type="match status" value="1"/>
</dbReference>
<dbReference type="Gene3D" id="3.40.50.880">
    <property type="match status" value="1"/>
</dbReference>
<evidence type="ECO:0000259" key="4">
    <source>
        <dbReference type="Pfam" id="PF22369"/>
    </source>
</evidence>
<dbReference type="Pfam" id="PF22369">
    <property type="entry name" value="GLMA_2nd"/>
    <property type="match status" value="1"/>
</dbReference>
<evidence type="ECO:0000256" key="1">
    <source>
        <dbReference type="ARBA" id="ARBA00009809"/>
    </source>
</evidence>
<sequence length="785" mass="90417">MNSVRVEKGRFVIDGKETFLFGGELHYFRVRREEWEQRLEMIAQAGCNLVSTYVPWVWHEREEGDIDLAGRTRREKDLKAFLELVREKGLYCFVRPGPYVMAEIRFEGIPSWLVERYPEVVAKRADGTDHPTRVVSYRHPLFLEKVRRWYREVNRVIAPMQHTRGGPVILYQLCNEVGMLHWVSNTSDFNEVTLAAFERYLKEKYGTVHALNKKHGTDADSFSHWIESFRKGAGDDSLSLHYEWRRFWRRYFREYIDQLKCFAEEDGIEVPFVVNVHGFKDYSIYSRGVDYPIGLSQLCEAASIEKAVLAGDFYPGHVGYDNFHDLVLASVYTQAVSRKEQPLFSAEFQSGRLADRPRLYPQDLDLITRTCIAHGMKALNYYMFTAGENYEDIGIFGRRHEWQAPVDSKGRPRPQYETARHLGRMLKTVGNRLVRAQKVVHTHVGFNPDDYLTDVVEPRFRPRMDELSFKREHFAFDGILRLLSAANISFDAVDLLKPFSAEEIPTLWVFSTSYMDPDLQERLARYVQEGGKLVLYPEIPTHDLEGNPCRILADRLELGKWEVIPGNDVVDVLGMESIAVKQRLRFERYEGEPIALCTRQNRRETAAYHKKAGSGEVLVLGIAIGQDFDYQLDVIRAVAERVGIRPHLSADTPHLSAIERRNGSESFLFVHNYTEWEQETNLYEGGRPLFDGEKIVLPPRSGAMYLRNFPIAEDLVIEYATVEMTHWESAEGRASLTVKPVGRSGVLKVRMGDGWRANIGGSPEKGLLRIGPIDAPVTLTFWRET</sequence>
<evidence type="ECO:0000259" key="3">
    <source>
        <dbReference type="Pfam" id="PF01301"/>
    </source>
</evidence>
<reference evidence="5 6" key="1">
    <citation type="submission" date="2018-03" db="EMBL/GenBank/DDBJ databases">
        <title>Genomic Encyclopedia of Archaeal and Bacterial Type Strains, Phase II (KMG-II): from individual species to whole genera.</title>
        <authorList>
            <person name="Goeker M."/>
        </authorList>
    </citation>
    <scope>NUCLEOTIDE SEQUENCE [LARGE SCALE GENOMIC DNA]</scope>
    <source>
        <strain evidence="5 6">DSM 44946</strain>
    </source>
</reference>
<dbReference type="SUPFAM" id="SSF51445">
    <property type="entry name" value="(Trans)glycosidases"/>
    <property type="match status" value="1"/>
</dbReference>
<dbReference type="InterPro" id="IPR029062">
    <property type="entry name" value="Class_I_gatase-like"/>
</dbReference>
<accession>A0A2T0LFH6</accession>
<dbReference type="Pfam" id="PF01301">
    <property type="entry name" value="Glyco_hydro_35"/>
    <property type="match status" value="1"/>
</dbReference>
<dbReference type="Proteomes" id="UP000237797">
    <property type="component" value="Unassembled WGS sequence"/>
</dbReference>
<evidence type="ECO:0000256" key="2">
    <source>
        <dbReference type="RuleBase" id="RU003679"/>
    </source>
</evidence>
<dbReference type="AlphaFoldDB" id="A0A2T0LFH6"/>
<dbReference type="InterPro" id="IPR031330">
    <property type="entry name" value="Gly_Hdrlase_35_cat"/>
</dbReference>
<keyword evidence="6" id="KW-1185">Reference proteome</keyword>
<dbReference type="GO" id="GO:0005975">
    <property type="term" value="P:carbohydrate metabolic process"/>
    <property type="evidence" value="ECO:0007669"/>
    <property type="project" value="InterPro"/>
</dbReference>
<name>A0A2T0LFH6_9BACL</name>
<dbReference type="InterPro" id="IPR054746">
    <property type="entry name" value="GLMA-like_second"/>
</dbReference>
<dbReference type="InterPro" id="IPR001944">
    <property type="entry name" value="Glycoside_Hdrlase_35"/>
</dbReference>
<dbReference type="RefSeq" id="WP_245891422.1">
    <property type="nucleotide sequence ID" value="NZ_PVNE01000009.1"/>
</dbReference>
<evidence type="ECO:0000313" key="5">
    <source>
        <dbReference type="EMBL" id="PRX40968.1"/>
    </source>
</evidence>
<dbReference type="GO" id="GO:0004553">
    <property type="term" value="F:hydrolase activity, hydrolyzing O-glycosyl compounds"/>
    <property type="evidence" value="ECO:0007669"/>
    <property type="project" value="InterPro"/>
</dbReference>
<protein>
    <submittedName>
        <fullName evidence="5">Beta-galactosidase</fullName>
    </submittedName>
</protein>
<dbReference type="EMBL" id="PVNE01000009">
    <property type="protein sequence ID" value="PRX40968.1"/>
    <property type="molecule type" value="Genomic_DNA"/>
</dbReference>
<dbReference type="PRINTS" id="PR00742">
    <property type="entry name" value="GLHYDRLASE35"/>
</dbReference>
<dbReference type="InterPro" id="IPR017853">
    <property type="entry name" value="GH"/>
</dbReference>